<dbReference type="Proteomes" id="UP000006427">
    <property type="component" value="Unassembled WGS sequence"/>
</dbReference>
<dbReference type="InterPro" id="IPR036782">
    <property type="entry name" value="NE0471-like_N"/>
</dbReference>
<organism evidence="1 2">
    <name type="scientific">Dethiosulfovibrio peptidovorans DSM 11002</name>
    <dbReference type="NCBI Taxonomy" id="469381"/>
    <lineage>
        <taxon>Bacteria</taxon>
        <taxon>Thermotogati</taxon>
        <taxon>Synergistota</taxon>
        <taxon>Synergistia</taxon>
        <taxon>Synergistales</taxon>
        <taxon>Dethiosulfovibrionaceae</taxon>
        <taxon>Dethiosulfovibrio</taxon>
    </lineage>
</organism>
<evidence type="ECO:0000313" key="2">
    <source>
        <dbReference type="Proteomes" id="UP000006427"/>
    </source>
</evidence>
<evidence type="ECO:0008006" key="3">
    <source>
        <dbReference type="Google" id="ProtNLM"/>
    </source>
</evidence>
<dbReference type="STRING" id="469381.Dpep_1351"/>
<gene>
    <name evidence="1" type="ORF">Dpep_1351</name>
</gene>
<dbReference type="PaxDb" id="469381-Dpep_1351"/>
<reference evidence="1 2" key="1">
    <citation type="journal article" date="2010" name="Stand. Genomic Sci.">
        <title>Permanent draft genome sequence of Dethiosulfovibrio peptidovorans type strain (SEBR 4207).</title>
        <authorList>
            <person name="Labutti K."/>
            <person name="Mayilraj S."/>
            <person name="Clum A."/>
            <person name="Lucas S."/>
            <person name="Glavina Del Rio T."/>
            <person name="Nolan M."/>
            <person name="Tice H."/>
            <person name="Cheng J.F."/>
            <person name="Pitluck S."/>
            <person name="Liolios K."/>
            <person name="Ivanova N."/>
            <person name="Mavromatis K."/>
            <person name="Mikhailova N."/>
            <person name="Pati A."/>
            <person name="Goodwin L."/>
            <person name="Chen A."/>
            <person name="Palaniappan K."/>
            <person name="Land M."/>
            <person name="Hauser L."/>
            <person name="Chang Y.J."/>
            <person name="Jeffries C.D."/>
            <person name="Rohde M."/>
            <person name="Spring S."/>
            <person name="Goker M."/>
            <person name="Woyke T."/>
            <person name="Bristow J."/>
            <person name="Eisen J.A."/>
            <person name="Markowitz V."/>
            <person name="Hugenholtz P."/>
            <person name="Kyrpides N.C."/>
            <person name="Klenk H.P."/>
            <person name="Lapidus A."/>
        </authorList>
    </citation>
    <scope>NUCLEOTIDE SEQUENCE [LARGE SCALE GENOMIC DNA]</scope>
    <source>
        <strain evidence="1 2">DSM 11002</strain>
    </source>
</reference>
<name>D2Z7D0_9BACT</name>
<keyword evidence="2" id="KW-1185">Reference proteome</keyword>
<dbReference type="Gene3D" id="3.30.2020.10">
    <property type="entry name" value="NE0471-like N-terminal domain"/>
    <property type="match status" value="1"/>
</dbReference>
<dbReference type="SUPFAM" id="SSF143880">
    <property type="entry name" value="NE0471 N-terminal domain-like"/>
    <property type="match status" value="1"/>
</dbReference>
<dbReference type="EMBL" id="ABTR02000001">
    <property type="protein sequence ID" value="EFC91377.1"/>
    <property type="molecule type" value="Genomic_DNA"/>
</dbReference>
<dbReference type="eggNOG" id="COG0745">
    <property type="taxonomic scope" value="Bacteria"/>
</dbReference>
<comment type="caution">
    <text evidence="1">The sequence shown here is derived from an EMBL/GenBank/DDBJ whole genome shotgun (WGS) entry which is preliminary data.</text>
</comment>
<dbReference type="AlphaFoldDB" id="D2Z7D0"/>
<sequence>MKVGFIKSVTALNDWRLFVEMETGSVMVVDLSHKLDTARFGDLRDLKLFRSVSTDGDIVLWGDGRVRLMARELMDVVFVEKKEAL</sequence>
<accession>D2Z7D0</accession>
<evidence type="ECO:0000313" key="1">
    <source>
        <dbReference type="EMBL" id="EFC91377.1"/>
    </source>
</evidence>
<proteinExistence type="predicted"/>
<protein>
    <recommendedName>
        <fullName evidence="3">DUF2442 domain-containing protein</fullName>
    </recommendedName>
</protein>